<accession>A0A485K3X8</accession>
<proteinExistence type="predicted"/>
<evidence type="ECO:0000256" key="1">
    <source>
        <dbReference type="SAM" id="MobiDB-lite"/>
    </source>
</evidence>
<evidence type="ECO:0000313" key="4">
    <source>
        <dbReference type="EMBL" id="KAF0720213.1"/>
    </source>
</evidence>
<feature type="chain" id="PRO_5036115857" evidence="3">
    <location>
        <begin position="20"/>
        <end position="836"/>
    </location>
</feature>
<keyword evidence="2" id="KW-0812">Transmembrane</keyword>
<feature type="transmembrane region" description="Helical" evidence="2">
    <location>
        <begin position="233"/>
        <end position="253"/>
    </location>
</feature>
<organism evidence="5 6">
    <name type="scientific">Aphanomyces stellatus</name>
    <dbReference type="NCBI Taxonomy" id="120398"/>
    <lineage>
        <taxon>Eukaryota</taxon>
        <taxon>Sar</taxon>
        <taxon>Stramenopiles</taxon>
        <taxon>Oomycota</taxon>
        <taxon>Saprolegniomycetes</taxon>
        <taxon>Saprolegniales</taxon>
        <taxon>Verrucalvaceae</taxon>
        <taxon>Aphanomyces</taxon>
    </lineage>
</organism>
<evidence type="ECO:0000256" key="3">
    <source>
        <dbReference type="SAM" id="SignalP"/>
    </source>
</evidence>
<keyword evidence="6" id="KW-1185">Reference proteome</keyword>
<dbReference type="EMBL" id="VJMH01000024">
    <property type="protein sequence ID" value="KAF0720213.1"/>
    <property type="molecule type" value="Genomic_DNA"/>
</dbReference>
<evidence type="ECO:0000313" key="6">
    <source>
        <dbReference type="Proteomes" id="UP000332933"/>
    </source>
</evidence>
<gene>
    <name evidence="5" type="primary">Aste57867_482</name>
    <name evidence="4" type="ORF">As57867_000481</name>
    <name evidence="5" type="ORF">ASTE57867_482</name>
</gene>
<keyword evidence="2" id="KW-0472">Membrane</keyword>
<evidence type="ECO:0000313" key="5">
    <source>
        <dbReference type="EMBL" id="VFT77707.1"/>
    </source>
</evidence>
<dbReference type="EMBL" id="CAADRA010000024">
    <property type="protein sequence ID" value="VFT77707.1"/>
    <property type="molecule type" value="Genomic_DNA"/>
</dbReference>
<evidence type="ECO:0000256" key="2">
    <source>
        <dbReference type="SAM" id="Phobius"/>
    </source>
</evidence>
<feature type="transmembrane region" description="Helical" evidence="2">
    <location>
        <begin position="439"/>
        <end position="458"/>
    </location>
</feature>
<feature type="region of interest" description="Disordered" evidence="1">
    <location>
        <begin position="816"/>
        <end position="836"/>
    </location>
</feature>
<feature type="transmembrane region" description="Helical" evidence="2">
    <location>
        <begin position="784"/>
        <end position="807"/>
    </location>
</feature>
<protein>
    <submittedName>
        <fullName evidence="5">Aste57867_482 protein</fullName>
    </submittedName>
</protein>
<dbReference type="Proteomes" id="UP000332933">
    <property type="component" value="Unassembled WGS sequence"/>
</dbReference>
<reference evidence="4" key="2">
    <citation type="submission" date="2019-06" db="EMBL/GenBank/DDBJ databases">
        <title>Genomics analysis of Aphanomyces spp. identifies a new class of oomycete effector associated with host adaptation.</title>
        <authorList>
            <person name="Gaulin E."/>
        </authorList>
    </citation>
    <scope>NUCLEOTIDE SEQUENCE</scope>
    <source>
        <strain evidence="4">CBS 578.67</strain>
    </source>
</reference>
<dbReference type="AlphaFoldDB" id="A0A485K3X8"/>
<feature type="transmembrane region" description="Helical" evidence="2">
    <location>
        <begin position="500"/>
        <end position="523"/>
    </location>
</feature>
<keyword evidence="2" id="KW-1133">Transmembrane helix</keyword>
<dbReference type="OrthoDB" id="73325at2759"/>
<reference evidence="5 6" key="1">
    <citation type="submission" date="2019-03" db="EMBL/GenBank/DDBJ databases">
        <authorList>
            <person name="Gaulin E."/>
            <person name="Dumas B."/>
        </authorList>
    </citation>
    <scope>NUCLEOTIDE SEQUENCE [LARGE SCALE GENOMIC DNA]</scope>
    <source>
        <strain evidence="5">CBS 568.67</strain>
    </source>
</reference>
<feature type="transmembrane region" description="Helical" evidence="2">
    <location>
        <begin position="188"/>
        <end position="212"/>
    </location>
</feature>
<name>A0A485K3X8_9STRA</name>
<keyword evidence="3" id="KW-0732">Signal</keyword>
<sequence>MTGHVRLLVCLSLAAAARATTCESDPSSSQCAMMNAGATPFLTKSALSLAPGPGSQNSYVSQAESMSKTVSAAMAYQLDWLRGYNSPWFRNSLEMLVTWGCVSSLNATDKQRCVPRGNPLAVLDPATNTTCLAVAGPGNCSSLGLCERRANCYWPPPADNRAPYYSSDRSAAATAWANTGYVETFVPYVIPGVFFAWLVLVSTIIFVILRYCAGKCYGSAPNRYGYTKCGKCAPAMVFCLFSLGIAIMTAVAFTQSQTLSDGIVGAFQAMDIAFANLNVMASNANSPLSTVANVLNTTVATINSTSSSNGNALSLANTAWIAANLTTLTDLTTALAASMGSMAFPQGCGDSVPCFTGSTAFRVTFPQSLMQWLHQVQTAGRATSRAATSLAQDIVAAQMVVASAVASASSLLQFVQTKATTSQLSLHDAWSTFQSVAKYQVEVVLAIFLLGLAVAFFGQHVPRNFSARRVAQSLDVGIIALCAGCCSHTTRLIKVMHVSWVLGAFVSFVGFLISASMLVLAVLGNDACHYVQEIQHDAQSLWPGQLASLVDSCYANQSPLDALGLGSSLAFSCSLPGDLVAATSTTVSSLQPLVNQMQAFNTSDFGLSDTTIAQALNQASAIISHTLTRTNIYTPWILYGDSSAGPCSSQSGSSHIVLCYMSYKQCQGTCLNVFSTAYYMTLAADQLQLALVQLQSDFDALPHPVVHSSSWTPTITSINDYATQYTTALSTFVSGPLASLQHGAVGTLLTDINKLKCAIQCSWLNSATSQLYSSVCTNIVGSTLVLSLCIFLMCFGLLPMILCAVVLEKRLRGMKKSKSDKSAPKMLSKKAKDDQV</sequence>
<feature type="signal peptide" evidence="3">
    <location>
        <begin position="1"/>
        <end position="19"/>
    </location>
</feature>